<gene>
    <name evidence="2" type="ORF">ENG47_00900</name>
</gene>
<feature type="domain" description="GGDEF" evidence="1">
    <location>
        <begin position="201"/>
        <end position="328"/>
    </location>
</feature>
<dbReference type="FunFam" id="3.30.70.270:FF:000001">
    <property type="entry name" value="Diguanylate cyclase domain protein"/>
    <property type="match status" value="1"/>
</dbReference>
<dbReference type="Gene3D" id="3.30.70.270">
    <property type="match status" value="1"/>
</dbReference>
<sequence>MKGWKRSIFLLQIIEEILLQQDLSHLLQKIVSLGVRFLQVDAGTLRLADSKRKFLLLKAAVGTSRSSDCISLPVDRNSIAGQSFIKGVPFLCPDISREPLYPWNNQEVKKFTSLLTVPLKTKDEILGVLSFYCRRKKYFSSFELKIAQLFASQAALAIVNKSHIDKISKLAITESLTGLYNQGYFYQRLKEELSRASRWKLPLSILFIDVDGMKNINDTYGHLKGDEILQLVAGGIKNSIREMDIAFRYGGDEFAVILPQTSSKQALIVAKRIKEQAKIKAHPYNITLSIGLVSFPEDGDDPRNLLDKADKAMYRVKQEGGDGVKKFS</sequence>
<dbReference type="AlphaFoldDB" id="A0A7V0MZ97"/>
<dbReference type="GO" id="GO:0043709">
    <property type="term" value="P:cell adhesion involved in single-species biofilm formation"/>
    <property type="evidence" value="ECO:0007669"/>
    <property type="project" value="TreeGrafter"/>
</dbReference>
<dbReference type="Proteomes" id="UP000885660">
    <property type="component" value="Unassembled WGS sequence"/>
</dbReference>
<dbReference type="InterPro" id="IPR029787">
    <property type="entry name" value="Nucleotide_cyclase"/>
</dbReference>
<proteinExistence type="predicted"/>
<dbReference type="GO" id="GO:0052621">
    <property type="term" value="F:diguanylate cyclase activity"/>
    <property type="evidence" value="ECO:0007669"/>
    <property type="project" value="TreeGrafter"/>
</dbReference>
<dbReference type="SUPFAM" id="SSF55073">
    <property type="entry name" value="Nucleotide cyclase"/>
    <property type="match status" value="1"/>
</dbReference>
<protein>
    <submittedName>
        <fullName evidence="2">Sensor domain-containing diguanylate cyclase</fullName>
    </submittedName>
</protein>
<dbReference type="PROSITE" id="PS50887">
    <property type="entry name" value="GGDEF"/>
    <property type="match status" value="1"/>
</dbReference>
<dbReference type="CDD" id="cd01949">
    <property type="entry name" value="GGDEF"/>
    <property type="match status" value="1"/>
</dbReference>
<accession>A0A7V0MZ97</accession>
<name>A0A7V0MZ97_UNCAE</name>
<dbReference type="GO" id="GO:0005886">
    <property type="term" value="C:plasma membrane"/>
    <property type="evidence" value="ECO:0007669"/>
    <property type="project" value="TreeGrafter"/>
</dbReference>
<dbReference type="SMART" id="SM00065">
    <property type="entry name" value="GAF"/>
    <property type="match status" value="1"/>
</dbReference>
<dbReference type="InterPro" id="IPR003018">
    <property type="entry name" value="GAF"/>
</dbReference>
<dbReference type="NCBIfam" id="TIGR00254">
    <property type="entry name" value="GGDEF"/>
    <property type="match status" value="1"/>
</dbReference>
<organism evidence="2">
    <name type="scientific">Aerophobetes bacterium</name>
    <dbReference type="NCBI Taxonomy" id="2030807"/>
    <lineage>
        <taxon>Bacteria</taxon>
        <taxon>Candidatus Aerophobota</taxon>
    </lineage>
</organism>
<evidence type="ECO:0000313" key="2">
    <source>
        <dbReference type="EMBL" id="HDN84298.1"/>
    </source>
</evidence>
<dbReference type="EMBL" id="DRBC01000053">
    <property type="protein sequence ID" value="HDN84298.1"/>
    <property type="molecule type" value="Genomic_DNA"/>
</dbReference>
<dbReference type="Gene3D" id="3.30.450.40">
    <property type="match status" value="1"/>
</dbReference>
<comment type="caution">
    <text evidence="2">The sequence shown here is derived from an EMBL/GenBank/DDBJ whole genome shotgun (WGS) entry which is preliminary data.</text>
</comment>
<dbReference type="PANTHER" id="PTHR45138">
    <property type="entry name" value="REGULATORY COMPONENTS OF SENSORY TRANSDUCTION SYSTEM"/>
    <property type="match status" value="1"/>
</dbReference>
<dbReference type="PANTHER" id="PTHR45138:SF9">
    <property type="entry name" value="DIGUANYLATE CYCLASE DGCM-RELATED"/>
    <property type="match status" value="1"/>
</dbReference>
<dbReference type="Pfam" id="PF13185">
    <property type="entry name" value="GAF_2"/>
    <property type="match status" value="1"/>
</dbReference>
<reference evidence="2" key="1">
    <citation type="journal article" date="2020" name="mSystems">
        <title>Genome- and Community-Level Interaction Insights into Carbon Utilization and Element Cycling Functions of Hydrothermarchaeota in Hydrothermal Sediment.</title>
        <authorList>
            <person name="Zhou Z."/>
            <person name="Liu Y."/>
            <person name="Xu W."/>
            <person name="Pan J."/>
            <person name="Luo Z.H."/>
            <person name="Li M."/>
        </authorList>
    </citation>
    <scope>NUCLEOTIDE SEQUENCE [LARGE SCALE GENOMIC DNA]</scope>
    <source>
        <strain evidence="2">HyVt-219</strain>
    </source>
</reference>
<dbReference type="InterPro" id="IPR043128">
    <property type="entry name" value="Rev_trsase/Diguanyl_cyclase"/>
</dbReference>
<dbReference type="InterPro" id="IPR029016">
    <property type="entry name" value="GAF-like_dom_sf"/>
</dbReference>
<dbReference type="SMART" id="SM00267">
    <property type="entry name" value="GGDEF"/>
    <property type="match status" value="1"/>
</dbReference>
<dbReference type="Pfam" id="PF00990">
    <property type="entry name" value="GGDEF"/>
    <property type="match status" value="1"/>
</dbReference>
<dbReference type="SUPFAM" id="SSF55781">
    <property type="entry name" value="GAF domain-like"/>
    <property type="match status" value="1"/>
</dbReference>
<evidence type="ECO:0000259" key="1">
    <source>
        <dbReference type="PROSITE" id="PS50887"/>
    </source>
</evidence>
<dbReference type="InterPro" id="IPR000160">
    <property type="entry name" value="GGDEF_dom"/>
</dbReference>
<dbReference type="GO" id="GO:1902201">
    <property type="term" value="P:negative regulation of bacterial-type flagellum-dependent cell motility"/>
    <property type="evidence" value="ECO:0007669"/>
    <property type="project" value="TreeGrafter"/>
</dbReference>
<dbReference type="InterPro" id="IPR050469">
    <property type="entry name" value="Diguanylate_Cyclase"/>
</dbReference>